<evidence type="ECO:0000259" key="3">
    <source>
        <dbReference type="PROSITE" id="PS50903"/>
    </source>
</evidence>
<name>A0A519BF20_ACIG2</name>
<dbReference type="CDD" id="cd01041">
    <property type="entry name" value="Rubrerythrin"/>
    <property type="match status" value="1"/>
</dbReference>
<evidence type="ECO:0000256" key="2">
    <source>
        <dbReference type="ARBA" id="ARBA00022982"/>
    </source>
</evidence>
<dbReference type="InterPro" id="IPR009040">
    <property type="entry name" value="Ferritin-like_diiron"/>
</dbReference>
<evidence type="ECO:0000256" key="1">
    <source>
        <dbReference type="ARBA" id="ARBA00022448"/>
    </source>
</evidence>
<dbReference type="Proteomes" id="UP000316562">
    <property type="component" value="Unassembled WGS sequence"/>
</dbReference>
<dbReference type="Pfam" id="PF02915">
    <property type="entry name" value="Rubrerythrin"/>
    <property type="match status" value="1"/>
</dbReference>
<feature type="domain" description="Ferritin-like diiron" evidence="4">
    <location>
        <begin position="1"/>
        <end position="129"/>
    </location>
</feature>
<dbReference type="InterPro" id="IPR003251">
    <property type="entry name" value="Rr_diiron-bd_dom"/>
</dbReference>
<dbReference type="AlphaFoldDB" id="A0A519BF20"/>
<protein>
    <submittedName>
        <fullName evidence="5">Rubrerythrin family protein</fullName>
    </submittedName>
</protein>
<dbReference type="InterPro" id="IPR052753">
    <property type="entry name" value="Rbr2/Nigerythrin"/>
</dbReference>
<dbReference type="InterPro" id="IPR009078">
    <property type="entry name" value="Ferritin-like_SF"/>
</dbReference>
<dbReference type="InterPro" id="IPR012347">
    <property type="entry name" value="Ferritin-like"/>
</dbReference>
<evidence type="ECO:0000313" key="5">
    <source>
        <dbReference type="EMBL" id="RZD15848.1"/>
    </source>
</evidence>
<accession>A0A519BF20</accession>
<feature type="domain" description="Rubredoxin-like" evidence="3">
    <location>
        <begin position="134"/>
        <end position="168"/>
    </location>
</feature>
<dbReference type="InterPro" id="IPR048574">
    <property type="entry name" value="RUBY_RBDX"/>
</dbReference>
<dbReference type="PANTHER" id="PTHR33746">
    <property type="entry name" value="RUBRERYTHRIN"/>
    <property type="match status" value="1"/>
</dbReference>
<evidence type="ECO:0000313" key="6">
    <source>
        <dbReference type="Proteomes" id="UP000316562"/>
    </source>
</evidence>
<proteinExistence type="predicted"/>
<dbReference type="GO" id="GO:0005506">
    <property type="term" value="F:iron ion binding"/>
    <property type="evidence" value="ECO:0007669"/>
    <property type="project" value="InterPro"/>
</dbReference>
<dbReference type="Gene3D" id="2.20.28.10">
    <property type="match status" value="1"/>
</dbReference>
<sequence>MRKMTEDDLKSAFAGESQAHIKYLIFAEVAEKENKPNLARLLRAIAHAEFIHAKNHFRALGNIKKSDENLVNAYNGEDYEVEEMYPVFNNTAKFQNEKQAEISTHFALETEKIHRDIYSKAIELNKQDKDFTDQHIFICPVCGHTHLGDEAPDKCPICGSPKDKYIKF</sequence>
<dbReference type="Gene3D" id="1.20.1260.10">
    <property type="match status" value="1"/>
</dbReference>
<gene>
    <name evidence="5" type="ORF">EVJ46_06515</name>
</gene>
<reference evidence="5 6" key="1">
    <citation type="journal article" date="2019" name="ISME J.">
        <title>Insights into ecological role of a new deltaproteobacterial order Candidatus Acidulodesulfobacterales by metagenomics and metatranscriptomics.</title>
        <authorList>
            <person name="Tan S."/>
            <person name="Liu J."/>
            <person name="Fang Y."/>
            <person name="Hedlund B.P."/>
            <person name="Lian Z.H."/>
            <person name="Huang L.Y."/>
            <person name="Li J.T."/>
            <person name="Huang L.N."/>
            <person name="Li W.J."/>
            <person name="Jiang H.C."/>
            <person name="Dong H.L."/>
            <person name="Shu W.S."/>
        </authorList>
    </citation>
    <scope>NUCLEOTIDE SEQUENCE [LARGE SCALE GENOMIC DNA]</scope>
    <source>
        <strain evidence="5">AP2</strain>
    </source>
</reference>
<dbReference type="SUPFAM" id="SSF47240">
    <property type="entry name" value="Ferritin-like"/>
    <property type="match status" value="1"/>
</dbReference>
<keyword evidence="2" id="KW-0249">Electron transport</keyword>
<dbReference type="SUPFAM" id="SSF57802">
    <property type="entry name" value="Rubredoxin-like"/>
    <property type="match status" value="1"/>
</dbReference>
<comment type="caution">
    <text evidence="5">The sequence shown here is derived from an EMBL/GenBank/DDBJ whole genome shotgun (WGS) entry which is preliminary data.</text>
</comment>
<dbReference type="PROSITE" id="PS50903">
    <property type="entry name" value="RUBREDOXIN_LIKE"/>
    <property type="match status" value="1"/>
</dbReference>
<dbReference type="CDD" id="cd00729">
    <property type="entry name" value="rubredoxin_SM"/>
    <property type="match status" value="1"/>
</dbReference>
<dbReference type="PANTHER" id="PTHR33746:SF4">
    <property type="entry name" value="RUBRERYTHRIN"/>
    <property type="match status" value="1"/>
</dbReference>
<dbReference type="EMBL" id="SGBC01000003">
    <property type="protein sequence ID" value="RZD15848.1"/>
    <property type="molecule type" value="Genomic_DNA"/>
</dbReference>
<dbReference type="PROSITE" id="PS50905">
    <property type="entry name" value="FERRITIN_LIKE"/>
    <property type="match status" value="1"/>
</dbReference>
<evidence type="ECO:0000259" key="4">
    <source>
        <dbReference type="PROSITE" id="PS50905"/>
    </source>
</evidence>
<organism evidence="5 6">
    <name type="scientific">Acididesulfobacter guangdongensis</name>
    <dbReference type="NCBI Taxonomy" id="2597225"/>
    <lineage>
        <taxon>Bacteria</taxon>
        <taxon>Deltaproteobacteria</taxon>
        <taxon>Candidatus Acidulodesulfobacterales</taxon>
        <taxon>Candidatus Acididesulfobacter</taxon>
    </lineage>
</organism>
<dbReference type="InterPro" id="IPR024934">
    <property type="entry name" value="Rubredoxin-like_dom"/>
</dbReference>
<keyword evidence="1" id="KW-0813">Transport</keyword>
<dbReference type="Pfam" id="PF21349">
    <property type="entry name" value="RUBY_RBDX"/>
    <property type="match status" value="1"/>
</dbReference>
<dbReference type="GO" id="GO:0016491">
    <property type="term" value="F:oxidoreductase activity"/>
    <property type="evidence" value="ECO:0007669"/>
    <property type="project" value="InterPro"/>
</dbReference>